<comment type="caution">
    <text evidence="1">The sequence shown here is derived from an EMBL/GenBank/DDBJ whole genome shotgun (WGS) entry which is preliminary data.</text>
</comment>
<dbReference type="AlphaFoldDB" id="R2SUZ3"/>
<evidence type="ECO:0000313" key="2">
    <source>
        <dbReference type="Proteomes" id="UP000013782"/>
    </source>
</evidence>
<keyword evidence="2" id="KW-1185">Reference proteome</keyword>
<dbReference type="HOGENOM" id="CLU_173891_0_0_9"/>
<reference evidence="1 2" key="1">
    <citation type="submission" date="2013-02" db="EMBL/GenBank/DDBJ databases">
        <title>The Genome Sequence of Enterococcus pallens BAA-351.</title>
        <authorList>
            <consortium name="The Broad Institute Genome Sequencing Platform"/>
            <consortium name="The Broad Institute Genome Sequencing Center for Infectious Disease"/>
            <person name="Earl A.M."/>
            <person name="Gilmore M.S."/>
            <person name="Lebreton F."/>
            <person name="Walker B."/>
            <person name="Young S.K."/>
            <person name="Zeng Q."/>
            <person name="Gargeya S."/>
            <person name="Fitzgerald M."/>
            <person name="Haas B."/>
            <person name="Abouelleil A."/>
            <person name="Alvarado L."/>
            <person name="Arachchi H.M."/>
            <person name="Berlin A.M."/>
            <person name="Chapman S.B."/>
            <person name="Dewar J."/>
            <person name="Goldberg J."/>
            <person name="Griggs A."/>
            <person name="Gujja S."/>
            <person name="Hansen M."/>
            <person name="Howarth C."/>
            <person name="Imamovic A."/>
            <person name="Larimer J."/>
            <person name="McCowan C."/>
            <person name="Murphy C."/>
            <person name="Neiman D."/>
            <person name="Pearson M."/>
            <person name="Priest M."/>
            <person name="Roberts A."/>
            <person name="Saif S."/>
            <person name="Shea T."/>
            <person name="Sisk P."/>
            <person name="Sykes S."/>
            <person name="Wortman J."/>
            <person name="Nusbaum C."/>
            <person name="Birren B."/>
        </authorList>
    </citation>
    <scope>NUCLEOTIDE SEQUENCE [LARGE SCALE GENOMIC DNA]</scope>
    <source>
        <strain evidence="1 2">ATCC BAA-351</strain>
    </source>
</reference>
<dbReference type="EMBL" id="AJAQ01000033">
    <property type="protein sequence ID" value="EOH91889.1"/>
    <property type="molecule type" value="Genomic_DNA"/>
</dbReference>
<accession>R2SUZ3</accession>
<proteinExistence type="predicted"/>
<sequence>MEPKLLPNGILYEFSTPENEFLDFDTEILKDLINEGVDTEYLVSEFTKRKQDIPRAFEMLTEETLKNESIMSREELEKEIGL</sequence>
<organism evidence="1 2">
    <name type="scientific">Enterococcus pallens ATCC BAA-351</name>
    <dbReference type="NCBI Taxonomy" id="1158607"/>
    <lineage>
        <taxon>Bacteria</taxon>
        <taxon>Bacillati</taxon>
        <taxon>Bacillota</taxon>
        <taxon>Bacilli</taxon>
        <taxon>Lactobacillales</taxon>
        <taxon>Enterococcaceae</taxon>
        <taxon>Enterococcus</taxon>
    </lineage>
</organism>
<name>R2SUZ3_9ENTE</name>
<dbReference type="Proteomes" id="UP000013782">
    <property type="component" value="Unassembled WGS sequence"/>
</dbReference>
<evidence type="ECO:0000313" key="1">
    <source>
        <dbReference type="EMBL" id="EOH91889.1"/>
    </source>
</evidence>
<dbReference type="PATRIC" id="fig|1158607.3.peg.3180"/>
<protein>
    <submittedName>
        <fullName evidence="1">Uncharacterized protein</fullName>
    </submittedName>
</protein>
<gene>
    <name evidence="1" type="ORF">UAU_03191</name>
</gene>
<dbReference type="eggNOG" id="COG2002">
    <property type="taxonomic scope" value="Bacteria"/>
</dbReference>
<dbReference type="STRING" id="160454.RV10_GL004949"/>